<dbReference type="InterPro" id="IPR045213">
    <property type="entry name" value="Malic_NAD-bd_bact_type"/>
</dbReference>
<dbReference type="GO" id="GO:0070899">
    <property type="term" value="P:mitochondrial tRNA wobble uridine modification"/>
    <property type="evidence" value="ECO:0007669"/>
    <property type="project" value="UniProtKB-ARBA"/>
</dbReference>
<comment type="similarity">
    <text evidence="10">Belongs to the malic enzymes family.</text>
</comment>
<gene>
    <name evidence="15" type="primary">RP373</name>
    <name evidence="15" type="ORF">Bhyg_00239</name>
</gene>
<keyword evidence="7" id="KW-0274">FAD</keyword>
<evidence type="ECO:0000256" key="5">
    <source>
        <dbReference type="ARBA" id="ARBA00022630"/>
    </source>
</evidence>
<dbReference type="Pfam" id="PF21680">
    <property type="entry name" value="GIDA_C_1st"/>
    <property type="match status" value="1"/>
</dbReference>
<dbReference type="Pfam" id="PF01134">
    <property type="entry name" value="GIDA"/>
    <property type="match status" value="1"/>
</dbReference>
<dbReference type="GO" id="GO:0030488">
    <property type="term" value="P:tRNA methylation"/>
    <property type="evidence" value="ECO:0007669"/>
    <property type="project" value="TreeGrafter"/>
</dbReference>
<keyword evidence="5" id="KW-0285">Flavoprotein</keyword>
<dbReference type="FunFam" id="1.10.150.570:FF:000001">
    <property type="entry name" value="tRNA uridine 5-carboxymethylaminomethyl modification enzyme MnmG"/>
    <property type="match status" value="1"/>
</dbReference>
<dbReference type="InterPro" id="IPR036850">
    <property type="entry name" value="NDK-like_dom_sf"/>
</dbReference>
<keyword evidence="6 10" id="KW-0479">Metal-binding</keyword>
<dbReference type="SMART" id="SM01228">
    <property type="entry name" value="GIDA_assoc_3"/>
    <property type="match status" value="1"/>
</dbReference>
<dbReference type="SUPFAM" id="SSF54919">
    <property type="entry name" value="Nucleoside diphosphate kinase, NDK"/>
    <property type="match status" value="1"/>
</dbReference>
<dbReference type="GO" id="GO:0005829">
    <property type="term" value="C:cytosol"/>
    <property type="evidence" value="ECO:0007669"/>
    <property type="project" value="TreeGrafter"/>
</dbReference>
<comment type="cofactor">
    <cofactor evidence="3">
        <name>FAD</name>
        <dbReference type="ChEBI" id="CHEBI:57692"/>
    </cofactor>
</comment>
<dbReference type="InterPro" id="IPR037062">
    <property type="entry name" value="Malic_N_dom_sf"/>
</dbReference>
<dbReference type="Pfam" id="PF03949">
    <property type="entry name" value="Malic_M"/>
    <property type="match status" value="1"/>
</dbReference>
<feature type="domain" description="Nucleoside diphosphate kinase-like" evidence="11">
    <location>
        <begin position="664"/>
        <end position="780"/>
    </location>
</feature>
<dbReference type="GO" id="GO:0006241">
    <property type="term" value="P:CTP biosynthetic process"/>
    <property type="evidence" value="ECO:0007669"/>
    <property type="project" value="InterPro"/>
</dbReference>
<comment type="similarity">
    <text evidence="4">Belongs to the MnmG family.</text>
</comment>
<dbReference type="InterPro" id="IPR047001">
    <property type="entry name" value="MnmG_C_subdom"/>
</dbReference>
<dbReference type="InterPro" id="IPR044920">
    <property type="entry name" value="MnmG_C_subdom_sf"/>
</dbReference>
<comment type="similarity">
    <text evidence="9">Belongs to the NDK family.</text>
</comment>
<dbReference type="PROSITE" id="PS01281">
    <property type="entry name" value="GIDA_2"/>
    <property type="match status" value="1"/>
</dbReference>
<feature type="domain" description="Malic enzyme N-terminal" evidence="14">
    <location>
        <begin position="21"/>
        <end position="154"/>
    </location>
</feature>
<dbReference type="EMBL" id="WJQU01000001">
    <property type="protein sequence ID" value="KAJ6645038.1"/>
    <property type="molecule type" value="Genomic_DNA"/>
</dbReference>
<evidence type="ECO:0000313" key="16">
    <source>
        <dbReference type="Proteomes" id="UP001151699"/>
    </source>
</evidence>
<dbReference type="Gene3D" id="3.40.50.10750">
    <property type="entry name" value="Isocitrate/Isopropylmalate dehydrogenase-like"/>
    <property type="match status" value="1"/>
</dbReference>
<evidence type="ECO:0000256" key="3">
    <source>
        <dbReference type="ARBA" id="ARBA00001974"/>
    </source>
</evidence>
<dbReference type="GO" id="GO:0046872">
    <property type="term" value="F:metal ion binding"/>
    <property type="evidence" value="ECO:0007669"/>
    <property type="project" value="UniProtKB-KW"/>
</dbReference>
<dbReference type="InterPro" id="IPR046346">
    <property type="entry name" value="Aminoacid_DH-like_N_sf"/>
</dbReference>
<dbReference type="FunFam" id="3.40.50.720:FF:000095">
    <property type="entry name" value="NADP-dependent malic enzyme"/>
    <property type="match status" value="1"/>
</dbReference>
<dbReference type="OrthoDB" id="3329at2759"/>
<dbReference type="GO" id="GO:0005739">
    <property type="term" value="C:mitochondrion"/>
    <property type="evidence" value="ECO:0007669"/>
    <property type="project" value="GOC"/>
</dbReference>
<dbReference type="Gene3D" id="1.10.150.570">
    <property type="entry name" value="GidA associated domain, C-terminal subdomain"/>
    <property type="match status" value="1"/>
</dbReference>
<dbReference type="Gene3D" id="3.40.50.10380">
    <property type="entry name" value="Malic enzyme, N-terminal domain"/>
    <property type="match status" value="1"/>
</dbReference>
<dbReference type="InterPro" id="IPR036291">
    <property type="entry name" value="NAD(P)-bd_dom_sf"/>
</dbReference>
<reference evidence="15" key="1">
    <citation type="submission" date="2022-07" db="EMBL/GenBank/DDBJ databases">
        <authorList>
            <person name="Trinca V."/>
            <person name="Uliana J.V.C."/>
            <person name="Torres T.T."/>
            <person name="Ward R.J."/>
            <person name="Monesi N."/>
        </authorList>
    </citation>
    <scope>NUCLEOTIDE SEQUENCE</scope>
    <source>
        <strain evidence="15">HSMRA1968</strain>
        <tissue evidence="15">Whole embryos</tissue>
    </source>
</reference>
<dbReference type="PANTHER" id="PTHR11806">
    <property type="entry name" value="GLUCOSE INHIBITED DIVISION PROTEIN A"/>
    <property type="match status" value="1"/>
</dbReference>
<comment type="cofactor">
    <cofactor evidence="1">
        <name>Mn(2+)</name>
        <dbReference type="ChEBI" id="CHEBI:29035"/>
    </cofactor>
</comment>
<dbReference type="InterPro" id="IPR036188">
    <property type="entry name" value="FAD/NAD-bd_sf"/>
</dbReference>
<dbReference type="InterPro" id="IPR004416">
    <property type="entry name" value="MnmG"/>
</dbReference>
<feature type="domain" description="Malic enzyme NAD-binding" evidence="12">
    <location>
        <begin position="166"/>
        <end position="403"/>
    </location>
</feature>
<dbReference type="Gene3D" id="3.40.50.10950">
    <property type="match status" value="1"/>
</dbReference>
<dbReference type="CDD" id="cd05311">
    <property type="entry name" value="NAD_bind_2_malic_enz"/>
    <property type="match status" value="1"/>
</dbReference>
<dbReference type="PROSITE" id="PS51374">
    <property type="entry name" value="NDPK_LIKE"/>
    <property type="match status" value="1"/>
</dbReference>
<evidence type="ECO:0000259" key="14">
    <source>
        <dbReference type="SMART" id="SM01274"/>
    </source>
</evidence>
<accession>A0A9Q0S5Q3</accession>
<dbReference type="Pfam" id="PF00390">
    <property type="entry name" value="malic"/>
    <property type="match status" value="1"/>
</dbReference>
<dbReference type="SUPFAM" id="SSF53223">
    <property type="entry name" value="Aminoacid dehydrogenase-like, N-terminal domain"/>
    <property type="match status" value="1"/>
</dbReference>
<sequence length="1389" mass="153396">MDEMDKINYTRALEYHRKDKAGKISIVPTKPLITQHDLALAYSPGVAAPCLEIAKNIDNIYQYTARGNLVAVITNGTAVLGLGNLGAAASKPVMEGKAVLFKNFADIDSIDLEIDTNDPDEFVNVVKYLNYSFGGINLEDIKAPECFIIEEKLRNIMQIPVFHDDQHGTAIITAAALINAAYLTDRTFGNMKIVVSGAGAAAIACMELLISLGVNKQNIILCDTKGVVYRGRVEGMNKWKELYAVPTNLRTLSEAMKSADIFLGLSTKGTVTEEMVASMAPNPIIFAMANPDPEITPEEVKLVRDDAIIATGRSDYNNQVNNVMGFPYIFRGALDVRATTINQEMKIAAAQALAELARQPVPDEVYKAYTGRKMSFGPDYIIPVPFDPRLITTIPVAVAKAAIESGVAKITTFNINKYKRELESRLNPTSRYMNLLLEKIHASPLQKIVFAEGEEEEVIMAAIMMRDSAYARPILVGRANKIFTALEKMGLKDHLENISIMNAAINNNLDKYIDKLYSKLQRKGYLYRDCARLVKSNRNIFSACMIAEGDADCYSIMISKEHNIIIADNSIAEIPDAQDLVEITLQTANIAKNMRMNPRVALLSFSTFGNPIRENTNRIRQAVKILDSMKLDFEYDGEMSANVALNPNLRNSYPFCRLSGPANVLIMPGMHSAKISTQLLQELAGGIFIGPIINGLQYPVQILQMGMSARPVVLQVLKGENAILRNREIMGATNPNDAQPGTIRKDFAETIEANSIHGSDNLDSAQKEINLFFSQKEILVVGGGHAGCEAASASARLGIDTLLITLKLDNLGEMSCNPAIGGVAKGTLVKEIDALDGLMGRVIDKAGIHYKMLNESRGPAVWGPRAQADRKLYKQAMYEALISQPNLTILYSSVENIEVCNSVVKAVILDNGNRIECQKIILTTGTFLSGLMHIGSRKIPSGRIEEKSSYGLSNTLRTLGFAIGRLKTGTPPRIDGRTIDYNEVQVQLGDVNPTPFSELTDIIKIQQINCFITRTTEQTHDIIRNNLDKSAMYSGQIEGRGPRYCPSIEDKITRFSSKLSHQIFLEPEGLDDYTIYPNGISTSLPEEIQQQLLKTIPGLKDAVILRPGYAIEYDYVDPRELRRTLETKKIKGLYFAGQINGTTGYEEAAGQGIIAGVNAALSVKNHPCFILTRADSYIGVMIDDLITLGTTEPYRMFTSRSEYRLSVRADNADLRLTPKAIEFGIVCETRQEAFSIKYEKLQKAKNITQELSITTSKLMNFGISASQDGTYKTAFDLLGLPNLGINKVLEVFPVLSSIDTKILNYICIESKYSAYLIRQNADIQLFREEEAEIIDETIDYSLIPSLSTEVKEKLSYHRPSTIGEARRISGITPAALTALIIYLKTIYKN</sequence>
<dbReference type="GO" id="GO:0004470">
    <property type="term" value="F:malic enzyme activity"/>
    <property type="evidence" value="ECO:0007669"/>
    <property type="project" value="InterPro"/>
</dbReference>
<dbReference type="SMART" id="SM00562">
    <property type="entry name" value="NDK"/>
    <property type="match status" value="1"/>
</dbReference>
<evidence type="ECO:0000256" key="7">
    <source>
        <dbReference type="ARBA" id="ARBA00022827"/>
    </source>
</evidence>
<dbReference type="Gene3D" id="3.50.50.60">
    <property type="entry name" value="FAD/NAD(P)-binding domain"/>
    <property type="match status" value="2"/>
</dbReference>
<dbReference type="NCBIfam" id="TIGR00136">
    <property type="entry name" value="mnmG_gidA"/>
    <property type="match status" value="1"/>
</dbReference>
<evidence type="ECO:0000256" key="1">
    <source>
        <dbReference type="ARBA" id="ARBA00001936"/>
    </source>
</evidence>
<dbReference type="SMART" id="SM01274">
    <property type="entry name" value="malic"/>
    <property type="match status" value="1"/>
</dbReference>
<dbReference type="HAMAP" id="MF_00129">
    <property type="entry name" value="MnmG_GidA"/>
    <property type="match status" value="1"/>
</dbReference>
<dbReference type="SUPFAM" id="SSF51735">
    <property type="entry name" value="NAD(P)-binding Rossmann-fold domains"/>
    <property type="match status" value="1"/>
</dbReference>
<dbReference type="Proteomes" id="UP001151699">
    <property type="component" value="Chromosome A"/>
</dbReference>
<dbReference type="InterPro" id="IPR042113">
    <property type="entry name" value="P_AcTrfase_dom1"/>
</dbReference>
<dbReference type="GO" id="GO:0016746">
    <property type="term" value="F:acyltransferase activity"/>
    <property type="evidence" value="ECO:0007669"/>
    <property type="project" value="InterPro"/>
</dbReference>
<evidence type="ECO:0000259" key="13">
    <source>
        <dbReference type="SMART" id="SM01228"/>
    </source>
</evidence>
<comment type="caution">
    <text evidence="15">The sequence shown here is derived from an EMBL/GenBank/DDBJ whole genome shotgun (WGS) entry which is preliminary data.</text>
</comment>
<evidence type="ECO:0000256" key="10">
    <source>
        <dbReference type="RuleBase" id="RU003426"/>
    </source>
</evidence>
<dbReference type="GO" id="GO:0006183">
    <property type="term" value="P:GTP biosynthetic process"/>
    <property type="evidence" value="ECO:0007669"/>
    <property type="project" value="InterPro"/>
</dbReference>
<evidence type="ECO:0000256" key="9">
    <source>
        <dbReference type="PROSITE-ProRule" id="PRU00706"/>
    </source>
</evidence>
<comment type="caution">
    <text evidence="9">Lacks conserved residue(s) required for the propagation of feature annotation.</text>
</comment>
<dbReference type="PROSITE" id="PS01280">
    <property type="entry name" value="GIDA_1"/>
    <property type="match status" value="1"/>
</dbReference>
<keyword evidence="16" id="KW-1185">Reference proteome</keyword>
<organism evidence="15 16">
    <name type="scientific">Pseudolycoriella hygida</name>
    <dbReference type="NCBI Taxonomy" id="35572"/>
    <lineage>
        <taxon>Eukaryota</taxon>
        <taxon>Metazoa</taxon>
        <taxon>Ecdysozoa</taxon>
        <taxon>Arthropoda</taxon>
        <taxon>Hexapoda</taxon>
        <taxon>Insecta</taxon>
        <taxon>Pterygota</taxon>
        <taxon>Neoptera</taxon>
        <taxon>Endopterygota</taxon>
        <taxon>Diptera</taxon>
        <taxon>Nematocera</taxon>
        <taxon>Sciaroidea</taxon>
        <taxon>Sciaridae</taxon>
        <taxon>Pseudolycoriella</taxon>
    </lineage>
</organism>
<dbReference type="Pfam" id="PF13932">
    <property type="entry name" value="SAM_GIDA_C"/>
    <property type="match status" value="1"/>
</dbReference>
<dbReference type="InterPro" id="IPR042112">
    <property type="entry name" value="P_AcTrfase_dom2"/>
</dbReference>
<dbReference type="PRINTS" id="PR01243">
    <property type="entry name" value="NUCDPKINASE"/>
</dbReference>
<dbReference type="Pfam" id="PF01515">
    <property type="entry name" value="PTA_PTB"/>
    <property type="match status" value="2"/>
</dbReference>
<keyword evidence="8 10" id="KW-0560">Oxidoreductase</keyword>
<dbReference type="InterPro" id="IPR002505">
    <property type="entry name" value="PTA_PTB"/>
</dbReference>
<evidence type="ECO:0000259" key="11">
    <source>
        <dbReference type="SMART" id="SM00562"/>
    </source>
</evidence>
<comment type="cofactor">
    <cofactor evidence="2">
        <name>Mg(2+)</name>
        <dbReference type="ChEBI" id="CHEBI:18420"/>
    </cofactor>
</comment>
<dbReference type="Gene3D" id="3.40.50.720">
    <property type="entry name" value="NAD(P)-binding Rossmann-like Domain"/>
    <property type="match status" value="1"/>
</dbReference>
<dbReference type="InterPro" id="IPR020595">
    <property type="entry name" value="MnmG-rel_CS"/>
</dbReference>
<evidence type="ECO:0000259" key="12">
    <source>
        <dbReference type="SMART" id="SM00919"/>
    </source>
</evidence>
<dbReference type="SMART" id="SM00919">
    <property type="entry name" value="Malic_M"/>
    <property type="match status" value="1"/>
</dbReference>
<dbReference type="InterPro" id="IPR026904">
    <property type="entry name" value="MnmG_C"/>
</dbReference>
<dbReference type="InterPro" id="IPR040131">
    <property type="entry name" value="MnmG_N"/>
</dbReference>
<dbReference type="PROSITE" id="PS00331">
    <property type="entry name" value="MALIC_ENZYMES"/>
    <property type="match status" value="1"/>
</dbReference>
<feature type="domain" description="tRNA uridine 5-carboxymethylaminomethyl modification enzyme C-terminal subdomain" evidence="13">
    <location>
        <begin position="1310"/>
        <end position="1381"/>
    </location>
</feature>
<dbReference type="GO" id="GO:0004550">
    <property type="term" value="F:nucleoside diphosphate kinase activity"/>
    <property type="evidence" value="ECO:0007669"/>
    <property type="project" value="InterPro"/>
</dbReference>
<evidence type="ECO:0000313" key="15">
    <source>
        <dbReference type="EMBL" id="KAJ6645038.1"/>
    </source>
</evidence>
<dbReference type="FunFam" id="3.50.50.60:FF:000002">
    <property type="entry name" value="tRNA uridine 5-carboxymethylaminomethyl modification enzyme MnmG"/>
    <property type="match status" value="1"/>
</dbReference>
<protein>
    <recommendedName>
        <fullName evidence="10">Malic enzyme</fullName>
    </recommendedName>
</protein>
<dbReference type="GO" id="GO:0051287">
    <property type="term" value="F:NAD binding"/>
    <property type="evidence" value="ECO:0007669"/>
    <property type="project" value="InterPro"/>
</dbReference>
<dbReference type="GO" id="GO:0050660">
    <property type="term" value="F:flavin adenine dinucleotide binding"/>
    <property type="evidence" value="ECO:0007669"/>
    <property type="project" value="InterPro"/>
</dbReference>
<evidence type="ECO:0000256" key="6">
    <source>
        <dbReference type="ARBA" id="ARBA00022723"/>
    </source>
</evidence>
<dbReference type="SUPFAM" id="SSF53659">
    <property type="entry name" value="Isocitrate/Isopropylmalate dehydrogenase-like"/>
    <property type="match status" value="1"/>
</dbReference>
<dbReference type="InterPro" id="IPR001564">
    <property type="entry name" value="Nucleoside_diP_kinase"/>
</dbReference>
<dbReference type="InterPro" id="IPR012302">
    <property type="entry name" value="Malic_NAD-bd"/>
</dbReference>
<evidence type="ECO:0000256" key="4">
    <source>
        <dbReference type="ARBA" id="ARBA00007653"/>
    </source>
</evidence>
<dbReference type="GO" id="GO:0006228">
    <property type="term" value="P:UTP biosynthetic process"/>
    <property type="evidence" value="ECO:0007669"/>
    <property type="project" value="InterPro"/>
</dbReference>
<dbReference type="SUPFAM" id="SSF51905">
    <property type="entry name" value="FAD/NAD(P)-binding domain"/>
    <property type="match status" value="1"/>
</dbReference>
<dbReference type="InterPro" id="IPR002218">
    <property type="entry name" value="MnmG-rel"/>
</dbReference>
<evidence type="ECO:0000256" key="8">
    <source>
        <dbReference type="ARBA" id="ARBA00023002"/>
    </source>
</evidence>
<name>A0A9Q0S5Q3_9DIPT</name>
<dbReference type="InterPro" id="IPR049312">
    <property type="entry name" value="GIDA_C_N"/>
</dbReference>
<dbReference type="InterPro" id="IPR012301">
    <property type="entry name" value="Malic_N_dom"/>
</dbReference>
<dbReference type="FunFam" id="3.40.50.10380:FF:000003">
    <property type="entry name" value="NADP-dependent malic enzyme"/>
    <property type="match status" value="1"/>
</dbReference>
<evidence type="ECO:0000256" key="2">
    <source>
        <dbReference type="ARBA" id="ARBA00001946"/>
    </source>
</evidence>
<dbReference type="PANTHER" id="PTHR11806:SF0">
    <property type="entry name" value="PROTEIN MTO1 HOMOLOG, MITOCHONDRIAL"/>
    <property type="match status" value="1"/>
</dbReference>
<dbReference type="InterPro" id="IPR015884">
    <property type="entry name" value="Malic_enzyme_CS"/>
</dbReference>
<dbReference type="InterPro" id="IPR034907">
    <property type="entry name" value="NDK-like_dom"/>
</dbReference>
<proteinExistence type="inferred from homology"/>
<dbReference type="GO" id="GO:0016616">
    <property type="term" value="F:oxidoreductase activity, acting on the CH-OH group of donors, NAD or NADP as acceptor"/>
    <property type="evidence" value="ECO:0007669"/>
    <property type="project" value="InterPro"/>
</dbReference>